<evidence type="ECO:0000256" key="3">
    <source>
        <dbReference type="ARBA" id="ARBA00022553"/>
    </source>
</evidence>
<dbReference type="RefSeq" id="WP_377354438.1">
    <property type="nucleotide sequence ID" value="NZ_JBHTLQ010000050.1"/>
</dbReference>
<feature type="domain" description="PAS" evidence="8">
    <location>
        <begin position="13"/>
        <end position="57"/>
    </location>
</feature>
<dbReference type="InterPro" id="IPR000700">
    <property type="entry name" value="PAS-assoc_C"/>
</dbReference>
<dbReference type="InterPro" id="IPR036890">
    <property type="entry name" value="HATPase_C_sf"/>
</dbReference>
<comment type="caution">
    <text evidence="10">The sequence shown here is derived from an EMBL/GenBank/DDBJ whole genome shotgun (WGS) entry which is preliminary data.</text>
</comment>
<dbReference type="InterPro" id="IPR004358">
    <property type="entry name" value="Sig_transdc_His_kin-like_C"/>
</dbReference>
<dbReference type="Pfam" id="PF00072">
    <property type="entry name" value="Response_reg"/>
    <property type="match status" value="1"/>
</dbReference>
<dbReference type="PANTHER" id="PTHR45339">
    <property type="entry name" value="HYBRID SIGNAL TRANSDUCTION HISTIDINE KINASE J"/>
    <property type="match status" value="1"/>
</dbReference>
<dbReference type="SMART" id="SM00086">
    <property type="entry name" value="PAC"/>
    <property type="match status" value="2"/>
</dbReference>
<dbReference type="Gene3D" id="1.10.287.130">
    <property type="match status" value="1"/>
</dbReference>
<protein>
    <recommendedName>
        <fullName evidence="2">histidine kinase</fullName>
        <ecNumber evidence="2">2.7.13.3</ecNumber>
    </recommendedName>
</protein>
<dbReference type="Pfam" id="PF00512">
    <property type="entry name" value="HisKA"/>
    <property type="match status" value="1"/>
</dbReference>
<dbReference type="Gene3D" id="3.40.50.2300">
    <property type="match status" value="1"/>
</dbReference>
<reference evidence="11" key="1">
    <citation type="journal article" date="2019" name="Int. J. Syst. Evol. Microbiol.">
        <title>The Global Catalogue of Microorganisms (GCM) 10K type strain sequencing project: providing services to taxonomists for standard genome sequencing and annotation.</title>
        <authorList>
            <consortium name="The Broad Institute Genomics Platform"/>
            <consortium name="The Broad Institute Genome Sequencing Center for Infectious Disease"/>
            <person name="Wu L."/>
            <person name="Ma J."/>
        </authorList>
    </citation>
    <scope>NUCLEOTIDE SEQUENCE [LARGE SCALE GENOMIC DNA]</scope>
    <source>
        <strain evidence="11">CCUG 55074</strain>
    </source>
</reference>
<organism evidence="10 11">
    <name type="scientific">Phenylobacterium conjunctum</name>
    <dbReference type="NCBI Taxonomy" id="1298959"/>
    <lineage>
        <taxon>Bacteria</taxon>
        <taxon>Pseudomonadati</taxon>
        <taxon>Pseudomonadota</taxon>
        <taxon>Alphaproteobacteria</taxon>
        <taxon>Caulobacterales</taxon>
        <taxon>Caulobacteraceae</taxon>
        <taxon>Phenylobacterium</taxon>
    </lineage>
</organism>
<dbReference type="Proteomes" id="UP001597216">
    <property type="component" value="Unassembled WGS sequence"/>
</dbReference>
<dbReference type="SMART" id="SM00387">
    <property type="entry name" value="HATPase_c"/>
    <property type="match status" value="1"/>
</dbReference>
<evidence type="ECO:0000256" key="4">
    <source>
        <dbReference type="ARBA" id="ARBA00023012"/>
    </source>
</evidence>
<evidence type="ECO:0000313" key="11">
    <source>
        <dbReference type="Proteomes" id="UP001597216"/>
    </source>
</evidence>
<keyword evidence="4" id="KW-0902">Two-component regulatory system</keyword>
<keyword evidence="3 5" id="KW-0597">Phosphoprotein</keyword>
<dbReference type="CDD" id="cd16922">
    <property type="entry name" value="HATPase_EvgS-ArcB-TorS-like"/>
    <property type="match status" value="1"/>
</dbReference>
<dbReference type="Pfam" id="PF13426">
    <property type="entry name" value="PAS_9"/>
    <property type="match status" value="2"/>
</dbReference>
<comment type="catalytic activity">
    <reaction evidence="1">
        <text>ATP + protein L-histidine = ADP + protein N-phospho-L-histidine.</text>
        <dbReference type="EC" id="2.7.13.3"/>
    </reaction>
</comment>
<feature type="domain" description="PAS" evidence="8">
    <location>
        <begin position="155"/>
        <end position="225"/>
    </location>
</feature>
<dbReference type="PROSITE" id="PS50109">
    <property type="entry name" value="HIS_KIN"/>
    <property type="match status" value="1"/>
</dbReference>
<dbReference type="InterPro" id="IPR036097">
    <property type="entry name" value="HisK_dim/P_sf"/>
</dbReference>
<dbReference type="InterPro" id="IPR011006">
    <property type="entry name" value="CheY-like_superfamily"/>
</dbReference>
<dbReference type="InterPro" id="IPR035965">
    <property type="entry name" value="PAS-like_dom_sf"/>
</dbReference>
<dbReference type="InterPro" id="IPR000014">
    <property type="entry name" value="PAS"/>
</dbReference>
<dbReference type="CDD" id="cd00082">
    <property type="entry name" value="HisKA"/>
    <property type="match status" value="1"/>
</dbReference>
<gene>
    <name evidence="10" type="ORF">ACFQ27_16990</name>
</gene>
<dbReference type="InterPro" id="IPR001789">
    <property type="entry name" value="Sig_transdc_resp-reg_receiver"/>
</dbReference>
<evidence type="ECO:0000256" key="2">
    <source>
        <dbReference type="ARBA" id="ARBA00012438"/>
    </source>
</evidence>
<dbReference type="Gene3D" id="3.30.450.20">
    <property type="entry name" value="PAS domain"/>
    <property type="match status" value="2"/>
</dbReference>
<evidence type="ECO:0000259" key="9">
    <source>
        <dbReference type="PROSITE" id="PS50113"/>
    </source>
</evidence>
<feature type="domain" description="PAC" evidence="9">
    <location>
        <begin position="102"/>
        <end position="154"/>
    </location>
</feature>
<dbReference type="SUPFAM" id="SSF55874">
    <property type="entry name" value="ATPase domain of HSP90 chaperone/DNA topoisomerase II/histidine kinase"/>
    <property type="match status" value="1"/>
</dbReference>
<dbReference type="NCBIfam" id="TIGR00229">
    <property type="entry name" value="sensory_box"/>
    <property type="match status" value="3"/>
</dbReference>
<dbReference type="PROSITE" id="PS50112">
    <property type="entry name" value="PAS"/>
    <property type="match status" value="2"/>
</dbReference>
<dbReference type="PROSITE" id="PS50113">
    <property type="entry name" value="PAC"/>
    <property type="match status" value="2"/>
</dbReference>
<dbReference type="SUPFAM" id="SSF52172">
    <property type="entry name" value="CheY-like"/>
    <property type="match status" value="1"/>
</dbReference>
<feature type="domain" description="PAC" evidence="9">
    <location>
        <begin position="228"/>
        <end position="279"/>
    </location>
</feature>
<dbReference type="Pfam" id="PF02518">
    <property type="entry name" value="HATPase_c"/>
    <property type="match status" value="1"/>
</dbReference>
<dbReference type="PRINTS" id="PR00344">
    <property type="entry name" value="BCTRLSENSOR"/>
</dbReference>
<dbReference type="Gene3D" id="3.30.565.10">
    <property type="entry name" value="Histidine kinase-like ATPase, C-terminal domain"/>
    <property type="match status" value="1"/>
</dbReference>
<dbReference type="CDD" id="cd00130">
    <property type="entry name" value="PAS"/>
    <property type="match status" value="2"/>
</dbReference>
<dbReference type="SUPFAM" id="SSF55785">
    <property type="entry name" value="PYP-like sensor domain (PAS domain)"/>
    <property type="match status" value="2"/>
</dbReference>
<dbReference type="SMART" id="SM00388">
    <property type="entry name" value="HisKA"/>
    <property type="match status" value="1"/>
</dbReference>
<dbReference type="EC" id="2.7.13.3" evidence="2"/>
<feature type="domain" description="Histidine kinase" evidence="6">
    <location>
        <begin position="297"/>
        <end position="519"/>
    </location>
</feature>
<evidence type="ECO:0000313" key="10">
    <source>
        <dbReference type="EMBL" id="MFD1192286.1"/>
    </source>
</evidence>
<feature type="domain" description="Response regulatory" evidence="7">
    <location>
        <begin position="543"/>
        <end position="662"/>
    </location>
</feature>
<dbReference type="InterPro" id="IPR001610">
    <property type="entry name" value="PAC"/>
</dbReference>
<dbReference type="PROSITE" id="PS50110">
    <property type="entry name" value="RESPONSE_REGULATORY"/>
    <property type="match status" value="1"/>
</dbReference>
<accession>A0ABW3T7C5</accession>
<dbReference type="InterPro" id="IPR003594">
    <property type="entry name" value="HATPase_dom"/>
</dbReference>
<dbReference type="CDD" id="cd17546">
    <property type="entry name" value="REC_hyHK_CKI1_RcsC-like"/>
    <property type="match status" value="1"/>
</dbReference>
<dbReference type="SUPFAM" id="SSF47384">
    <property type="entry name" value="Homodimeric domain of signal transducing histidine kinase"/>
    <property type="match status" value="1"/>
</dbReference>
<name>A0ABW3T7C5_9CAUL</name>
<dbReference type="InterPro" id="IPR003661">
    <property type="entry name" value="HisK_dim/P_dom"/>
</dbReference>
<evidence type="ECO:0000259" key="8">
    <source>
        <dbReference type="PROSITE" id="PS50112"/>
    </source>
</evidence>
<evidence type="ECO:0000259" key="7">
    <source>
        <dbReference type="PROSITE" id="PS50110"/>
    </source>
</evidence>
<dbReference type="EMBL" id="JBHTLQ010000050">
    <property type="protein sequence ID" value="MFD1192286.1"/>
    <property type="molecule type" value="Genomic_DNA"/>
</dbReference>
<dbReference type="PANTHER" id="PTHR45339:SF1">
    <property type="entry name" value="HYBRID SIGNAL TRANSDUCTION HISTIDINE KINASE J"/>
    <property type="match status" value="1"/>
</dbReference>
<evidence type="ECO:0000259" key="6">
    <source>
        <dbReference type="PROSITE" id="PS50109"/>
    </source>
</evidence>
<feature type="modified residue" description="4-aspartylphosphate" evidence="5">
    <location>
        <position position="592"/>
    </location>
</feature>
<evidence type="ECO:0000256" key="5">
    <source>
        <dbReference type="PROSITE-ProRule" id="PRU00169"/>
    </source>
</evidence>
<proteinExistence type="predicted"/>
<dbReference type="InterPro" id="IPR005467">
    <property type="entry name" value="His_kinase_dom"/>
</dbReference>
<keyword evidence="11" id="KW-1185">Reference proteome</keyword>
<dbReference type="SMART" id="SM00448">
    <property type="entry name" value="REC"/>
    <property type="match status" value="1"/>
</dbReference>
<dbReference type="SMART" id="SM00091">
    <property type="entry name" value="PAS"/>
    <property type="match status" value="2"/>
</dbReference>
<evidence type="ECO:0000256" key="1">
    <source>
        <dbReference type="ARBA" id="ARBA00000085"/>
    </source>
</evidence>
<sequence length="664" mass="71435">MPTPSVETDVLERLRLQSAILDHAAYAIIATTPDGIITEFNRSAEAMLGWTAAELVGLRSPEVFHLGAEVEARALEFGAELGTPLEPGFRVFVAKTDQGQPNEHEWTYVRRDGSHFPVLLSVTALRDEAGAITGYLGVASDITKRKQAEAALRASEEKLRNLFELSSVGIALTDMEGRYVEFNAAFLRIVGYAAEELRNLDYWVLTPDDYLEAEQSALEQMARTGRYTPFEKEYIRKDGSRVPILLSGARVTGSDGAQYIWSIIEDMSQQKRTELSLIEAKVRAEAANQAKSDFLANVSHELRTPLNGVIALADALGKTRLDDRQQELVEIISRSSVALEGILSQILDLSKVEAGHVAVAAQPLDLVDQVRQAVEVLRGKAEDRGLSLRLESAAGAEGWFLGDAGRIRQVVSNLVANAVKFTETGGITVTLQVEDSADGGPAAVTIAVVDTGIGIDPEVLPRLFERFTQADESITRRFGGTGLGLSISRQLARLMGGDLLASSASGEGSRFVLALPLARTADPAPPQTTPDAEAEALDAEGLRILLAEDHPVNRRVIELLLEPLGVTLTMAEDGRAAVEAFGAGGFDLILMDMQMPHMDGLAATRVIRASEAASGRQRTPVIMLTANSFDTHRDQAFAAGADAFLAKPVTVDALMTAISGLAED</sequence>